<dbReference type="InterPro" id="IPR003811">
    <property type="entry name" value="G3P_acylTferase_PlsY"/>
</dbReference>
<evidence type="ECO:0000256" key="5">
    <source>
        <dbReference type="ARBA" id="ARBA00022989"/>
    </source>
</evidence>
<feature type="transmembrane region" description="Helical" evidence="10">
    <location>
        <begin position="165"/>
        <end position="182"/>
    </location>
</feature>
<evidence type="ECO:0000256" key="3">
    <source>
        <dbReference type="ARBA" id="ARBA00022679"/>
    </source>
</evidence>
<comment type="caution">
    <text evidence="10">Lacks conserved residue(s) required for the propagation of feature annotation.</text>
</comment>
<keyword evidence="1 10" id="KW-1003">Cell membrane</keyword>
<comment type="subcellular location">
    <subcellularLocation>
        <location evidence="10">Cell membrane</location>
        <topology evidence="10">Multi-pass membrane protein</topology>
    </subcellularLocation>
</comment>
<comment type="pathway">
    <text evidence="10">Lipid metabolism; phospholipid metabolism.</text>
</comment>
<dbReference type="UniPathway" id="UPA00085"/>
<accession>A0A839K0N5</accession>
<dbReference type="GO" id="GO:0008654">
    <property type="term" value="P:phospholipid biosynthetic process"/>
    <property type="evidence" value="ECO:0007669"/>
    <property type="project" value="UniProtKB-UniRule"/>
</dbReference>
<dbReference type="RefSeq" id="WP_228352683.1">
    <property type="nucleotide sequence ID" value="NZ_JACEGA010000001.1"/>
</dbReference>
<comment type="function">
    <text evidence="10">Catalyzes the transfer of an acyl group from acyl-phosphate (acyl-PO(4)) to glycerol-3-phosphate (G3P) to form lysophosphatidic acid (LPA). This enzyme utilizes acyl-phosphate as fatty acyl donor, but not acyl-CoA or acyl-ACP.</text>
</comment>
<dbReference type="SMART" id="SM01207">
    <property type="entry name" value="G3P_acyltransf"/>
    <property type="match status" value="1"/>
</dbReference>
<evidence type="ECO:0000256" key="6">
    <source>
        <dbReference type="ARBA" id="ARBA00023098"/>
    </source>
</evidence>
<comment type="catalytic activity">
    <reaction evidence="10">
        <text>an acyl phosphate + sn-glycerol 3-phosphate = a 1-acyl-sn-glycero-3-phosphate + phosphate</text>
        <dbReference type="Rhea" id="RHEA:34075"/>
        <dbReference type="ChEBI" id="CHEBI:43474"/>
        <dbReference type="ChEBI" id="CHEBI:57597"/>
        <dbReference type="ChEBI" id="CHEBI:57970"/>
        <dbReference type="ChEBI" id="CHEBI:59918"/>
        <dbReference type="EC" id="2.3.1.275"/>
    </reaction>
</comment>
<evidence type="ECO:0000256" key="7">
    <source>
        <dbReference type="ARBA" id="ARBA00023136"/>
    </source>
</evidence>
<feature type="transmembrane region" description="Helical" evidence="10">
    <location>
        <begin position="133"/>
        <end position="159"/>
    </location>
</feature>
<evidence type="ECO:0000256" key="2">
    <source>
        <dbReference type="ARBA" id="ARBA00022516"/>
    </source>
</evidence>
<keyword evidence="4 10" id="KW-0812">Transmembrane</keyword>
<keyword evidence="2 10" id="KW-0444">Lipid biosynthesis</keyword>
<reference evidence="11 12" key="1">
    <citation type="submission" date="2020-07" db="EMBL/GenBank/DDBJ databases">
        <title>Characterization and genome sequencing of isolate MD1, a novel member within the family Lachnospiraceae.</title>
        <authorList>
            <person name="Rettenmaier R."/>
            <person name="Di Bello L."/>
            <person name="Zinser C."/>
            <person name="Scheitz K."/>
            <person name="Liebl W."/>
            <person name="Zverlov V."/>
        </authorList>
    </citation>
    <scope>NUCLEOTIDE SEQUENCE [LARGE SCALE GENOMIC DNA]</scope>
    <source>
        <strain evidence="11 12">MD1</strain>
    </source>
</reference>
<evidence type="ECO:0000256" key="10">
    <source>
        <dbReference type="HAMAP-Rule" id="MF_01043"/>
    </source>
</evidence>
<proteinExistence type="inferred from homology"/>
<dbReference type="PANTHER" id="PTHR30309:SF0">
    <property type="entry name" value="GLYCEROL-3-PHOSPHATE ACYLTRANSFERASE-RELATED"/>
    <property type="match status" value="1"/>
</dbReference>
<keyword evidence="9 10" id="KW-1208">Phospholipid metabolism</keyword>
<dbReference type="PANTHER" id="PTHR30309">
    <property type="entry name" value="INNER MEMBRANE PROTEIN YGIH"/>
    <property type="match status" value="1"/>
</dbReference>
<dbReference type="Proteomes" id="UP000574276">
    <property type="component" value="Unassembled WGS sequence"/>
</dbReference>
<dbReference type="GO" id="GO:0043772">
    <property type="term" value="F:acyl-phosphate glycerol-3-phosphate acyltransferase activity"/>
    <property type="evidence" value="ECO:0007669"/>
    <property type="project" value="UniProtKB-UniRule"/>
</dbReference>
<feature type="transmembrane region" description="Helical" evidence="10">
    <location>
        <begin position="6"/>
        <end position="25"/>
    </location>
</feature>
<dbReference type="HAMAP" id="MF_01043">
    <property type="entry name" value="PlsY"/>
    <property type="match status" value="1"/>
</dbReference>
<dbReference type="NCBIfam" id="TIGR00023">
    <property type="entry name" value="glycerol-3-phosphate 1-O-acyltransferase PlsY"/>
    <property type="match status" value="1"/>
</dbReference>
<keyword evidence="8 10" id="KW-0594">Phospholipid biosynthesis</keyword>
<evidence type="ECO:0000256" key="9">
    <source>
        <dbReference type="ARBA" id="ARBA00023264"/>
    </source>
</evidence>
<dbReference type="AlphaFoldDB" id="A0A839K0N5"/>
<evidence type="ECO:0000256" key="8">
    <source>
        <dbReference type="ARBA" id="ARBA00023209"/>
    </source>
</evidence>
<comment type="caution">
    <text evidence="11">The sequence shown here is derived from an EMBL/GenBank/DDBJ whole genome shotgun (WGS) entry which is preliminary data.</text>
</comment>
<evidence type="ECO:0000313" key="12">
    <source>
        <dbReference type="Proteomes" id="UP000574276"/>
    </source>
</evidence>
<keyword evidence="6 10" id="KW-0443">Lipid metabolism</keyword>
<keyword evidence="3 10" id="KW-0808">Transferase</keyword>
<dbReference type="EC" id="2.3.1.275" evidence="10"/>
<organism evidence="11 12">
    <name type="scientific">Variimorphobacter saccharofermentans</name>
    <dbReference type="NCBI Taxonomy" id="2755051"/>
    <lineage>
        <taxon>Bacteria</taxon>
        <taxon>Bacillati</taxon>
        <taxon>Bacillota</taxon>
        <taxon>Clostridia</taxon>
        <taxon>Lachnospirales</taxon>
        <taxon>Lachnospiraceae</taxon>
        <taxon>Variimorphobacter</taxon>
    </lineage>
</organism>
<keyword evidence="12" id="KW-1185">Reference proteome</keyword>
<evidence type="ECO:0000256" key="4">
    <source>
        <dbReference type="ARBA" id="ARBA00022692"/>
    </source>
</evidence>
<dbReference type="Pfam" id="PF02660">
    <property type="entry name" value="G3P_acyltransf"/>
    <property type="match status" value="1"/>
</dbReference>
<keyword evidence="5 10" id="KW-1133">Transmembrane helix</keyword>
<keyword evidence="7 10" id="KW-0472">Membrane</keyword>
<comment type="similarity">
    <text evidence="10">Belongs to the PlsY family.</text>
</comment>
<evidence type="ECO:0000313" key="11">
    <source>
        <dbReference type="EMBL" id="MBB2182998.1"/>
    </source>
</evidence>
<evidence type="ECO:0000256" key="1">
    <source>
        <dbReference type="ARBA" id="ARBA00022475"/>
    </source>
</evidence>
<protein>
    <recommendedName>
        <fullName evidence="10">Glycerol-3-phosphate acyltransferase</fullName>
    </recommendedName>
    <alternativeName>
        <fullName evidence="10">Acyl-PO4 G3P acyltransferase</fullName>
    </alternativeName>
    <alternativeName>
        <fullName evidence="10">Acyl-phosphate--glycerol-3-phosphate acyltransferase</fullName>
    </alternativeName>
    <alternativeName>
        <fullName evidence="10">G3P acyltransferase</fullName>
        <shortName evidence="10">GPAT</shortName>
        <ecNumber evidence="10">2.3.1.275</ecNumber>
    </alternativeName>
    <alternativeName>
        <fullName evidence="10">Lysophosphatidic acid synthase</fullName>
        <shortName evidence="10">LPA synthase</shortName>
    </alternativeName>
</protein>
<gene>
    <name evidence="10 11" type="primary">plsY</name>
    <name evidence="11" type="ORF">H0486_08920</name>
</gene>
<keyword evidence="11" id="KW-0012">Acyltransferase</keyword>
<name>A0A839K0N5_9FIRM</name>
<dbReference type="GO" id="GO:0005886">
    <property type="term" value="C:plasma membrane"/>
    <property type="evidence" value="ECO:0007669"/>
    <property type="project" value="UniProtKB-SubCell"/>
</dbReference>
<dbReference type="EMBL" id="JACEGA010000001">
    <property type="protein sequence ID" value="MBB2182998.1"/>
    <property type="molecule type" value="Genomic_DNA"/>
</dbReference>
<comment type="subunit">
    <text evidence="10">Probably interacts with PlsX.</text>
</comment>
<sequence>MLLKIIICLILGYIFGCFSTGYFVGKLNKVDIRKYGSGNIGTTNALRTLGAKAGSITLLGDAIKAVIPMMLVRFLIFADYDFVELMTMYTGLGVVIGHNYPFWLKFKGGKGIAATGGVMATFDPLIIPIGLPLFIIVVAITRYVSVGSLFVAVLFPIWICIRHPGDLHMLIVALIFMTLAFIKHQSNIRRLMNGTENKIGQKVTIDNKEAK</sequence>